<dbReference type="eggNOG" id="arCOG03886">
    <property type="taxonomic scope" value="Archaea"/>
</dbReference>
<dbReference type="STRING" id="529709.PYCH_17710"/>
<dbReference type="EMBL" id="CP002779">
    <property type="protein sequence ID" value="AEH25430.1"/>
    <property type="molecule type" value="Genomic_DNA"/>
</dbReference>
<gene>
    <name evidence="1" type="ordered locus">PYCH_17710</name>
</gene>
<organism evidence="1 2">
    <name type="scientific">Pyrococcus yayanosii (strain CH1 / JCM 16557)</name>
    <dbReference type="NCBI Taxonomy" id="529709"/>
    <lineage>
        <taxon>Archaea</taxon>
        <taxon>Methanobacteriati</taxon>
        <taxon>Methanobacteriota</taxon>
        <taxon>Thermococci</taxon>
        <taxon>Thermococcales</taxon>
        <taxon>Thermococcaceae</taxon>
        <taxon>Pyrococcus</taxon>
    </lineage>
</organism>
<dbReference type="Gene3D" id="1.10.1220.10">
    <property type="entry name" value="Met repressor-like"/>
    <property type="match status" value="1"/>
</dbReference>
<dbReference type="GO" id="GO:0006355">
    <property type="term" value="P:regulation of DNA-templated transcription"/>
    <property type="evidence" value="ECO:0007669"/>
    <property type="project" value="InterPro"/>
</dbReference>
<dbReference type="KEGG" id="pya:PYCH_17710"/>
<evidence type="ECO:0000313" key="2">
    <source>
        <dbReference type="Proteomes" id="UP000008386"/>
    </source>
</evidence>
<proteinExistence type="predicted"/>
<evidence type="ECO:0000313" key="1">
    <source>
        <dbReference type="EMBL" id="AEH25430.1"/>
    </source>
</evidence>
<dbReference type="InterPro" id="IPR013321">
    <property type="entry name" value="Arc_rbn_hlx_hlx"/>
</dbReference>
<dbReference type="HOGENOM" id="CLU_204994_0_0_2"/>
<reference evidence="1 2" key="1">
    <citation type="journal article" date="2011" name="J. Bacteriol.">
        <title>Complete genome sequence of the obligate piezophilic hyperthermophilic archaeon Pyrococcus yayanosii CH1.</title>
        <authorList>
            <person name="Jun X."/>
            <person name="Lupeng L."/>
            <person name="Minjuan X."/>
            <person name="Oger P."/>
            <person name="Fengping W."/>
            <person name="Jebbar M."/>
            <person name="Xiang X."/>
        </authorList>
    </citation>
    <scope>NUCLEOTIDE SEQUENCE [LARGE SCALE GENOMIC DNA]</scope>
    <source>
        <strain evidence="2">CH1 / JCM 16557</strain>
    </source>
</reference>
<accession>F8AHQ2</accession>
<dbReference type="AlphaFoldDB" id="F8AHQ2"/>
<dbReference type="Proteomes" id="UP000008386">
    <property type="component" value="Chromosome"/>
</dbReference>
<name>F8AHQ2_PYRYC</name>
<sequence>MGKMTIVIDDELEKEFRKAVAKRYGVRKGALGIAISEAIKMWIKKVKETGEEW</sequence>
<keyword evidence="2" id="KW-1185">Reference proteome</keyword>
<protein>
    <recommendedName>
        <fullName evidence="3">XACb0070 ribbon-helix-helix domain-containing protein</fullName>
    </recommendedName>
</protein>
<evidence type="ECO:0008006" key="3">
    <source>
        <dbReference type="Google" id="ProtNLM"/>
    </source>
</evidence>